<dbReference type="PANTHER" id="PTHR43546:SF3">
    <property type="entry name" value="UPF0173 METAL-DEPENDENT HYDROLASE MJ1163"/>
    <property type="match status" value="1"/>
</dbReference>
<reference evidence="4" key="1">
    <citation type="submission" date="2024-06" db="EMBL/GenBank/DDBJ databases">
        <authorList>
            <person name="Fan A."/>
            <person name="Zhang F.Y."/>
            <person name="Zhang L."/>
        </authorList>
    </citation>
    <scope>NUCLEOTIDE SEQUENCE</scope>
    <source>
        <strain evidence="4">Y61</strain>
    </source>
</reference>
<comment type="similarity">
    <text evidence="2">Belongs to the UPF0173 family.</text>
</comment>
<dbReference type="RefSeq" id="WP_353948126.1">
    <property type="nucleotide sequence ID" value="NZ_CP159510.1"/>
</dbReference>
<evidence type="ECO:0000313" key="4">
    <source>
        <dbReference type="EMBL" id="XCJ16719.1"/>
    </source>
</evidence>
<dbReference type="PANTHER" id="PTHR43546">
    <property type="entry name" value="UPF0173 METAL-DEPENDENT HYDROLASE MJ1163-RELATED"/>
    <property type="match status" value="1"/>
</dbReference>
<proteinExistence type="inferred from homology"/>
<dbReference type="InterPro" id="IPR036866">
    <property type="entry name" value="RibonucZ/Hydroxyglut_hydro"/>
</dbReference>
<dbReference type="SMART" id="SM00849">
    <property type="entry name" value="Lactamase_B"/>
    <property type="match status" value="1"/>
</dbReference>
<dbReference type="AlphaFoldDB" id="A0AAU8IEN7"/>
<dbReference type="GO" id="GO:0016787">
    <property type="term" value="F:hydrolase activity"/>
    <property type="evidence" value="ECO:0007669"/>
    <property type="project" value="UniProtKB-UniRule"/>
</dbReference>
<gene>
    <name evidence="4" type="ORF">ABNN70_13915</name>
</gene>
<evidence type="ECO:0000256" key="2">
    <source>
        <dbReference type="HAMAP-Rule" id="MF_00457"/>
    </source>
</evidence>
<dbReference type="Pfam" id="PF12706">
    <property type="entry name" value="Lactamase_B_2"/>
    <property type="match status" value="1"/>
</dbReference>
<dbReference type="InterPro" id="IPR001279">
    <property type="entry name" value="Metallo-B-lactamas"/>
</dbReference>
<organism evidence="4">
    <name type="scientific">Sporolactobacillus sp. Y61</name>
    <dbReference type="NCBI Taxonomy" id="3160863"/>
    <lineage>
        <taxon>Bacteria</taxon>
        <taxon>Bacillati</taxon>
        <taxon>Bacillota</taxon>
        <taxon>Bacilli</taxon>
        <taxon>Bacillales</taxon>
        <taxon>Sporolactobacillaceae</taxon>
        <taxon>Sporolactobacillus</taxon>
    </lineage>
</organism>
<evidence type="ECO:0000256" key="1">
    <source>
        <dbReference type="ARBA" id="ARBA00022801"/>
    </source>
</evidence>
<sequence length="226" mass="24646">MQLTFIGHSTVLIETSNGNLVIDPFITGNSLASVTLDDLPEIDYILLTHGHGDHTADTLPIAERDGSLIIGIAELATYYGWKGLKTHGMSIGGSYTFPFGRVKLTQAFHGSSITEPGNRIVYTGMPAGLLLYIDGKTIYHAGDTGLFTDMKLIGEQNNIDLAFLPIGDNFTMGPDDALIAADWLKAKTVIPIHYDTFPVIRQDARRFVDRLGTRGRLLRPGESITL</sequence>
<dbReference type="Gene3D" id="3.60.15.10">
    <property type="entry name" value="Ribonuclease Z/Hydroxyacylglutathione hydrolase-like"/>
    <property type="match status" value="1"/>
</dbReference>
<evidence type="ECO:0000259" key="3">
    <source>
        <dbReference type="SMART" id="SM00849"/>
    </source>
</evidence>
<dbReference type="EMBL" id="CP159510">
    <property type="protein sequence ID" value="XCJ16719.1"/>
    <property type="molecule type" value="Genomic_DNA"/>
</dbReference>
<feature type="domain" description="Metallo-beta-lactamase" evidence="3">
    <location>
        <begin position="7"/>
        <end position="193"/>
    </location>
</feature>
<protein>
    <recommendedName>
        <fullName evidence="2">UPF0173 metal-dependent hydrolase ABNN70_13915</fullName>
    </recommendedName>
</protein>
<name>A0AAU8IEN7_9BACL</name>
<dbReference type="InterPro" id="IPR050114">
    <property type="entry name" value="UPF0173_UPF0282_UlaG_hydrolase"/>
</dbReference>
<dbReference type="NCBIfam" id="NF001911">
    <property type="entry name" value="PRK00685.1"/>
    <property type="match status" value="1"/>
</dbReference>
<keyword evidence="1 2" id="KW-0378">Hydrolase</keyword>
<accession>A0AAU8IEN7</accession>
<dbReference type="InterPro" id="IPR022877">
    <property type="entry name" value="UPF0173"/>
</dbReference>
<dbReference type="SUPFAM" id="SSF56281">
    <property type="entry name" value="Metallo-hydrolase/oxidoreductase"/>
    <property type="match status" value="1"/>
</dbReference>
<dbReference type="HAMAP" id="MF_00457">
    <property type="entry name" value="UPF0173"/>
    <property type="match status" value="1"/>
</dbReference>